<dbReference type="InterPro" id="IPR036640">
    <property type="entry name" value="ABC1_TM_sf"/>
</dbReference>
<dbReference type="GO" id="GO:0016887">
    <property type="term" value="F:ATP hydrolysis activity"/>
    <property type="evidence" value="ECO:0007669"/>
    <property type="project" value="InterPro"/>
</dbReference>
<protein>
    <recommendedName>
        <fullName evidence="6">ABC transmembrane type-1 domain-containing protein</fullName>
    </recommendedName>
</protein>
<dbReference type="PANTHER" id="PTHR24221">
    <property type="entry name" value="ATP-BINDING CASSETTE SUB-FAMILY B"/>
    <property type="match status" value="1"/>
</dbReference>
<keyword evidence="3 5" id="KW-1133">Transmembrane helix</keyword>
<evidence type="ECO:0000313" key="7">
    <source>
        <dbReference type="EMBL" id="CAD7623052.1"/>
    </source>
</evidence>
<dbReference type="PANTHER" id="PTHR24221:SF503">
    <property type="entry name" value="MITOCHONDRIAL POTASSIUM CHANNEL ATP-BINDING SUBUNIT"/>
    <property type="match status" value="1"/>
</dbReference>
<dbReference type="EMBL" id="CAJPIZ010001437">
    <property type="protein sequence ID" value="CAG2103482.1"/>
    <property type="molecule type" value="Genomic_DNA"/>
</dbReference>
<feature type="transmembrane region" description="Helical" evidence="5">
    <location>
        <begin position="195"/>
        <end position="213"/>
    </location>
</feature>
<feature type="transmembrane region" description="Helical" evidence="5">
    <location>
        <begin position="151"/>
        <end position="175"/>
    </location>
</feature>
<dbReference type="PROSITE" id="PS50929">
    <property type="entry name" value="ABC_TM1F"/>
    <property type="match status" value="1"/>
</dbReference>
<dbReference type="AlphaFoldDB" id="A0A7R9KH66"/>
<dbReference type="Gene3D" id="1.20.1560.10">
    <property type="entry name" value="ABC transporter type 1, transmembrane domain"/>
    <property type="match status" value="2"/>
</dbReference>
<dbReference type="Pfam" id="PF00664">
    <property type="entry name" value="ABC_membrane"/>
    <property type="match status" value="1"/>
</dbReference>
<evidence type="ECO:0000259" key="6">
    <source>
        <dbReference type="PROSITE" id="PS50929"/>
    </source>
</evidence>
<feature type="domain" description="ABC transmembrane type-1" evidence="6">
    <location>
        <begin position="1"/>
        <end position="215"/>
    </location>
</feature>
<comment type="subcellular location">
    <subcellularLocation>
        <location evidence="1">Membrane</location>
        <topology evidence="1">Multi-pass membrane protein</topology>
    </subcellularLocation>
</comment>
<evidence type="ECO:0000256" key="2">
    <source>
        <dbReference type="ARBA" id="ARBA00022692"/>
    </source>
</evidence>
<dbReference type="GO" id="GO:0005524">
    <property type="term" value="F:ATP binding"/>
    <property type="evidence" value="ECO:0007669"/>
    <property type="project" value="InterPro"/>
</dbReference>
<sequence>MRLRKQAFNAILRQEIGWFDRSENSTGSLCSRLASDAANIQGASGSRMSAISQAMSTFIASCIFGFFYNWKLSLVTLAFMPFIIFSVVVSMKIVSKHSTSDKEAAEKASKIAIEAIGGIRTVVSLNQQKYFLHKFTQVLAEKIKPAKRRCIYNAIALGFAESMPMFAYSAAFLYGGVLISKNNIKSGDFFKIIETMLYGAMVIGQSVIFASDYQKAKISAQNMFRLIDRQPLNHSNNNSPNEKPSECKGELSFRGIHFSYPNRSEVSVLNGLSFKAKKGETVALVGSSGCGKSTTIQLLERFYDSAQGKI</sequence>
<evidence type="ECO:0000256" key="3">
    <source>
        <dbReference type="ARBA" id="ARBA00022989"/>
    </source>
</evidence>
<dbReference type="CDD" id="cd18578">
    <property type="entry name" value="ABC_6TM_Pgp_ABCB1_D2_like"/>
    <property type="match status" value="1"/>
</dbReference>
<dbReference type="OrthoDB" id="6494403at2759"/>
<accession>A0A7R9KH66</accession>
<name>A0A7R9KH66_9ACAR</name>
<dbReference type="InterPro" id="IPR039421">
    <property type="entry name" value="Type_1_exporter"/>
</dbReference>
<dbReference type="InterPro" id="IPR003439">
    <property type="entry name" value="ABC_transporter-like_ATP-bd"/>
</dbReference>
<dbReference type="GO" id="GO:0016020">
    <property type="term" value="C:membrane"/>
    <property type="evidence" value="ECO:0007669"/>
    <property type="project" value="UniProtKB-SubCell"/>
</dbReference>
<dbReference type="Proteomes" id="UP000759131">
    <property type="component" value="Unassembled WGS sequence"/>
</dbReference>
<evidence type="ECO:0000313" key="8">
    <source>
        <dbReference type="Proteomes" id="UP000759131"/>
    </source>
</evidence>
<evidence type="ECO:0000256" key="1">
    <source>
        <dbReference type="ARBA" id="ARBA00004141"/>
    </source>
</evidence>
<dbReference type="SUPFAM" id="SSF52540">
    <property type="entry name" value="P-loop containing nucleoside triphosphate hydrolases"/>
    <property type="match status" value="1"/>
</dbReference>
<proteinExistence type="predicted"/>
<evidence type="ECO:0000256" key="4">
    <source>
        <dbReference type="ARBA" id="ARBA00023136"/>
    </source>
</evidence>
<dbReference type="GO" id="GO:0140359">
    <property type="term" value="F:ABC-type transporter activity"/>
    <property type="evidence" value="ECO:0007669"/>
    <property type="project" value="InterPro"/>
</dbReference>
<dbReference type="InterPro" id="IPR027417">
    <property type="entry name" value="P-loop_NTPase"/>
</dbReference>
<dbReference type="Gene3D" id="3.40.50.300">
    <property type="entry name" value="P-loop containing nucleotide triphosphate hydrolases"/>
    <property type="match status" value="1"/>
</dbReference>
<dbReference type="InterPro" id="IPR011527">
    <property type="entry name" value="ABC1_TM_dom"/>
</dbReference>
<gene>
    <name evidence="7" type="ORF">OSB1V03_LOCUS3513</name>
</gene>
<feature type="transmembrane region" description="Helical" evidence="5">
    <location>
        <begin position="50"/>
        <end position="68"/>
    </location>
</feature>
<feature type="transmembrane region" description="Helical" evidence="5">
    <location>
        <begin position="74"/>
        <end position="94"/>
    </location>
</feature>
<reference evidence="7" key="1">
    <citation type="submission" date="2020-11" db="EMBL/GenBank/DDBJ databases">
        <authorList>
            <person name="Tran Van P."/>
        </authorList>
    </citation>
    <scope>NUCLEOTIDE SEQUENCE</scope>
</reference>
<dbReference type="SUPFAM" id="SSF90123">
    <property type="entry name" value="ABC transporter transmembrane region"/>
    <property type="match status" value="1"/>
</dbReference>
<dbReference type="EMBL" id="OC856012">
    <property type="protein sequence ID" value="CAD7623052.1"/>
    <property type="molecule type" value="Genomic_DNA"/>
</dbReference>
<keyword evidence="4 5" id="KW-0472">Membrane</keyword>
<organism evidence="7">
    <name type="scientific">Medioppia subpectinata</name>
    <dbReference type="NCBI Taxonomy" id="1979941"/>
    <lineage>
        <taxon>Eukaryota</taxon>
        <taxon>Metazoa</taxon>
        <taxon>Ecdysozoa</taxon>
        <taxon>Arthropoda</taxon>
        <taxon>Chelicerata</taxon>
        <taxon>Arachnida</taxon>
        <taxon>Acari</taxon>
        <taxon>Acariformes</taxon>
        <taxon>Sarcoptiformes</taxon>
        <taxon>Oribatida</taxon>
        <taxon>Brachypylina</taxon>
        <taxon>Oppioidea</taxon>
        <taxon>Oppiidae</taxon>
        <taxon>Medioppia</taxon>
    </lineage>
</organism>
<keyword evidence="2 5" id="KW-0812">Transmembrane</keyword>
<dbReference type="Pfam" id="PF00005">
    <property type="entry name" value="ABC_tran"/>
    <property type="match status" value="1"/>
</dbReference>
<feature type="non-terminal residue" evidence="7">
    <location>
        <position position="1"/>
    </location>
</feature>
<keyword evidence="8" id="KW-1185">Reference proteome</keyword>
<evidence type="ECO:0000256" key="5">
    <source>
        <dbReference type="SAM" id="Phobius"/>
    </source>
</evidence>